<reference evidence="2" key="1">
    <citation type="submission" date="2020-01" db="EMBL/GenBank/DDBJ databases">
        <title>Identification and distribution of gene clusters putatively required for synthesis of sphingolipid metabolism inhibitors in phylogenetically diverse species of the filamentous fungus Fusarium.</title>
        <authorList>
            <person name="Kim H.-S."/>
            <person name="Busman M."/>
            <person name="Brown D.W."/>
            <person name="Divon H."/>
            <person name="Uhlig S."/>
            <person name="Proctor R.H."/>
        </authorList>
    </citation>
    <scope>NUCLEOTIDE SEQUENCE</scope>
    <source>
        <strain evidence="2">NRRL 53441</strain>
    </source>
</reference>
<dbReference type="InterPro" id="IPR011990">
    <property type="entry name" value="TPR-like_helical_dom_sf"/>
</dbReference>
<comment type="similarity">
    <text evidence="1">Belongs to the PPR family. P subfamily.</text>
</comment>
<sequence length="791" mass="90616">MRAQLARHARRVLIQQVRSPSCAIYSAPLRRRCVPRTINNGYSRRFFLDGLFSKAPREIRQPEFEPGWQKIMLWRSRMLDNLRPPPTEELIQAWKSFFEGKISSRMALNGTQAMQCSRLLKYLLRERDLPTQTKIEIPDLTKALNALGILRPRERTEHHLDLARNLWSAINSPKLHREGWVTSGPIWSTYLTVLCTFGGSKEALDIVYSKWDDVMELCKKKSRNPMLSLAEGLARDGREENLIELINYAEKNGFPYEKHVQAVLVTFYAEANRVPETKQWFEKPIKSINPSNRIIPLVAAFAARNNLQDWAIPYFLEIGNKLNDKPEKHYWDCLLQAVLIIGKGLPEVEKMMEQMDSSQELFKSNTATVNSLLRAAIVLQDSLLTEEILSLAADKGLPLDGESHLILMEMRLRAGYLPGVHAAYKKVTHYEPWHAQSYLWWQFSQLTNEYLMTLISQATPNFKIMSEIIEMCEENQVVLEPETVASLCIRFLENEQHFDAMDILSVHSFRLSATERGVIQDAFTQFCVSPETSTSRAWNGYQILRQFFQDLSFEHRVQLMEAFFERKRPDMASHVFGHMRQHRNSSYHPKRETYISCFEGLSRCPDEESLEMVHNMLKIDTTVEPNTQLHTSLLLAYAACGKSTQAMDFWRTIAASPEGPSCASLEAVFWALERTPNGSGPARIIWKRIQNMNADIPPAIYNAYVGAVAGSGEEDKAEDLIMRMSLVTGGEPDALTLGIAFNALPGQALQSNFKNWAQTRYPEAWANLETKGKRLNKDSLCQYKLNRILRA</sequence>
<dbReference type="EMBL" id="JAADJG010000502">
    <property type="protein sequence ID" value="KAF4445726.1"/>
    <property type="molecule type" value="Genomic_DNA"/>
</dbReference>
<organism evidence="2 3">
    <name type="scientific">Fusarium austroafricanum</name>
    <dbReference type="NCBI Taxonomy" id="2364996"/>
    <lineage>
        <taxon>Eukaryota</taxon>
        <taxon>Fungi</taxon>
        <taxon>Dikarya</taxon>
        <taxon>Ascomycota</taxon>
        <taxon>Pezizomycotina</taxon>
        <taxon>Sordariomycetes</taxon>
        <taxon>Hypocreomycetidae</taxon>
        <taxon>Hypocreales</taxon>
        <taxon>Nectriaceae</taxon>
        <taxon>Fusarium</taxon>
        <taxon>Fusarium concolor species complex</taxon>
    </lineage>
</organism>
<dbReference type="PANTHER" id="PTHR46128:SF329">
    <property type="entry name" value="MITOCHONDRIAL GROUP I INTRON SPLICING FACTOR DMR1"/>
    <property type="match status" value="1"/>
</dbReference>
<evidence type="ECO:0000313" key="2">
    <source>
        <dbReference type="EMBL" id="KAF4445726.1"/>
    </source>
</evidence>
<proteinExistence type="inferred from homology"/>
<dbReference type="Proteomes" id="UP000605986">
    <property type="component" value="Unassembled WGS sequence"/>
</dbReference>
<evidence type="ECO:0000256" key="1">
    <source>
        <dbReference type="ARBA" id="ARBA00007626"/>
    </source>
</evidence>
<name>A0A8H4NV96_9HYPO</name>
<gene>
    <name evidence="2" type="ORF">F53441_10568</name>
</gene>
<dbReference type="Gene3D" id="1.25.40.10">
    <property type="entry name" value="Tetratricopeptide repeat domain"/>
    <property type="match status" value="1"/>
</dbReference>
<keyword evidence="3" id="KW-1185">Reference proteome</keyword>
<comment type="caution">
    <text evidence="2">The sequence shown here is derived from an EMBL/GenBank/DDBJ whole genome shotgun (WGS) entry which is preliminary data.</text>
</comment>
<accession>A0A8H4NV96</accession>
<dbReference type="PANTHER" id="PTHR46128">
    <property type="entry name" value="MITOCHONDRIAL GROUP I INTRON SPLICING FACTOR CCM1"/>
    <property type="match status" value="1"/>
</dbReference>
<protein>
    <recommendedName>
        <fullName evidence="4">Complex I intermediate-associated protein 84, mitochondrial</fullName>
    </recommendedName>
</protein>
<dbReference type="InterPro" id="IPR050872">
    <property type="entry name" value="PPR_P_subfamily"/>
</dbReference>
<evidence type="ECO:0000313" key="3">
    <source>
        <dbReference type="Proteomes" id="UP000605986"/>
    </source>
</evidence>
<evidence type="ECO:0008006" key="4">
    <source>
        <dbReference type="Google" id="ProtNLM"/>
    </source>
</evidence>
<dbReference type="AlphaFoldDB" id="A0A8H4NV96"/>
<dbReference type="OrthoDB" id="185373at2759"/>